<gene>
    <name evidence="1" type="ORF">pCBMA213_2_00139</name>
</gene>
<name>A0A1S6GKY5_9MYCO</name>
<organism evidence="1">
    <name type="scientific">Mycolicibacterium sp. CBMA 213</name>
    <dbReference type="NCBI Taxonomy" id="1968788"/>
    <lineage>
        <taxon>Bacteria</taxon>
        <taxon>Bacillati</taxon>
        <taxon>Actinomycetota</taxon>
        <taxon>Actinomycetes</taxon>
        <taxon>Mycobacteriales</taxon>
        <taxon>Mycobacteriaceae</taxon>
        <taxon>Mycolicibacterium</taxon>
    </lineage>
</organism>
<keyword evidence="1" id="KW-0614">Plasmid</keyword>
<accession>A0A1S6GKY5</accession>
<protein>
    <submittedName>
        <fullName evidence="1">Uncharacterized protein</fullName>
    </submittedName>
</protein>
<proteinExistence type="predicted"/>
<sequence>MSTSTQYHRVDAHIARRVGAAAAAGALPLGRSAIRAHAWQESLYSRAQIRAERHLRSTR</sequence>
<evidence type="ECO:0000313" key="1">
    <source>
        <dbReference type="EMBL" id="AQS22503.1"/>
    </source>
</evidence>
<reference evidence="1" key="1">
    <citation type="submission" date="2016-12" db="EMBL/GenBank/DDBJ databases">
        <title>Complete plasmid sequence carrying type IV-like and type VII secretion systems from an atypical mycobacteria strain.</title>
        <authorList>
            <person name="Morgado S."/>
            <person name="Marin M."/>
            <person name="Fonseca E."/>
            <person name="Freitas F."/>
            <person name="Vicente A.C."/>
        </authorList>
    </citation>
    <scope>NUCLEOTIDE SEQUENCE</scope>
    <source>
        <strain evidence="1">CBMA 213</strain>
        <plasmid evidence="1">pCBMA213_2</plasmid>
    </source>
</reference>
<geneLocation type="plasmid" evidence="1">
    <name>pCBMA213_2</name>
</geneLocation>
<dbReference type="RefSeq" id="WP_155909828.1">
    <property type="nucleotide sequence ID" value="NZ_MZMR01000015.1"/>
</dbReference>
<dbReference type="AlphaFoldDB" id="A0A1S6GKY5"/>
<dbReference type="EMBL" id="KY349138">
    <property type="protein sequence ID" value="AQS22503.1"/>
    <property type="molecule type" value="Genomic_DNA"/>
</dbReference>